<evidence type="ECO:0000256" key="4">
    <source>
        <dbReference type="ARBA" id="ARBA00023139"/>
    </source>
</evidence>
<dbReference type="PROSITE" id="PS51257">
    <property type="entry name" value="PROKAR_LIPOPROTEIN"/>
    <property type="match status" value="1"/>
</dbReference>
<evidence type="ECO:0000256" key="3">
    <source>
        <dbReference type="ARBA" id="ARBA00023136"/>
    </source>
</evidence>
<evidence type="ECO:0000313" key="9">
    <source>
        <dbReference type="Proteomes" id="UP001596996"/>
    </source>
</evidence>
<name>A0ABW3I772_9PAST</name>
<sequence length="154" mass="15510">MKKMKIAVAVLAGVVLAGCANQDIYSGNVYEGDQAKQTTAFSYGEILSVRPVKIQAKSEGIIGTVGGGVLGGMIGSTVGGGSGRNIATAAAAIAGAIAGSKAEEKINQVNAAELVIKKDNGQQIVVVQKADPSFVPGARVRLVGTSKVNVSVIK</sequence>
<keyword evidence="3" id="KW-0472">Membrane</keyword>
<comment type="subcellular location">
    <subcellularLocation>
        <location evidence="1">Cell outer membrane</location>
        <topology evidence="1">Lipid-anchor</topology>
    </subcellularLocation>
</comment>
<evidence type="ECO:0000256" key="6">
    <source>
        <dbReference type="SAM" id="SignalP"/>
    </source>
</evidence>
<evidence type="ECO:0000313" key="8">
    <source>
        <dbReference type="EMBL" id="MFD0965390.1"/>
    </source>
</evidence>
<feature type="chain" id="PRO_5047186954" evidence="6">
    <location>
        <begin position="21"/>
        <end position="154"/>
    </location>
</feature>
<evidence type="ECO:0000256" key="1">
    <source>
        <dbReference type="ARBA" id="ARBA00004459"/>
    </source>
</evidence>
<organism evidence="8 9">
    <name type="scientific">Seminibacterium arietis</name>
    <dbReference type="NCBI Taxonomy" id="1173502"/>
    <lineage>
        <taxon>Bacteria</taxon>
        <taxon>Pseudomonadati</taxon>
        <taxon>Pseudomonadota</taxon>
        <taxon>Gammaproteobacteria</taxon>
        <taxon>Pasteurellales</taxon>
        <taxon>Pasteurellaceae</taxon>
        <taxon>Seminibacterium</taxon>
    </lineage>
</organism>
<feature type="domain" description="Glycine zipper 2TM" evidence="7">
    <location>
        <begin position="62"/>
        <end position="102"/>
    </location>
</feature>
<keyword evidence="9" id="KW-1185">Reference proteome</keyword>
<evidence type="ECO:0000256" key="2">
    <source>
        <dbReference type="ARBA" id="ARBA00022729"/>
    </source>
</evidence>
<dbReference type="Proteomes" id="UP001596996">
    <property type="component" value="Unassembled WGS sequence"/>
</dbReference>
<gene>
    <name evidence="8" type="ORF">ACFQ02_00715</name>
</gene>
<evidence type="ECO:0000256" key="5">
    <source>
        <dbReference type="ARBA" id="ARBA00023288"/>
    </source>
</evidence>
<keyword evidence="5" id="KW-0449">Lipoprotein</keyword>
<dbReference type="Pfam" id="PF05433">
    <property type="entry name" value="Rick_17kDa_Anti"/>
    <property type="match status" value="1"/>
</dbReference>
<dbReference type="InterPro" id="IPR051407">
    <property type="entry name" value="Bact_OM_lipoprot/Surf_antigen"/>
</dbReference>
<dbReference type="RefSeq" id="WP_380818009.1">
    <property type="nucleotide sequence ID" value="NZ_JBHTJN010000001.1"/>
</dbReference>
<protein>
    <submittedName>
        <fullName evidence="8">Glycine zipper 2TM domain-containing protein</fullName>
    </submittedName>
</protein>
<dbReference type="PANTHER" id="PTHR35603">
    <property type="match status" value="1"/>
</dbReference>
<keyword evidence="2 6" id="KW-0732">Signal</keyword>
<reference evidence="9" key="1">
    <citation type="journal article" date="2019" name="Int. J. Syst. Evol. Microbiol.">
        <title>The Global Catalogue of Microorganisms (GCM) 10K type strain sequencing project: providing services to taxonomists for standard genome sequencing and annotation.</title>
        <authorList>
            <consortium name="The Broad Institute Genomics Platform"/>
            <consortium name="The Broad Institute Genome Sequencing Center for Infectious Disease"/>
            <person name="Wu L."/>
            <person name="Ma J."/>
        </authorList>
    </citation>
    <scope>NUCLEOTIDE SEQUENCE [LARGE SCALE GENOMIC DNA]</scope>
    <source>
        <strain evidence="9">CCUG 61707</strain>
    </source>
</reference>
<dbReference type="EMBL" id="JBHTJN010000001">
    <property type="protein sequence ID" value="MFD0965390.1"/>
    <property type="molecule type" value="Genomic_DNA"/>
</dbReference>
<evidence type="ECO:0000259" key="7">
    <source>
        <dbReference type="Pfam" id="PF05433"/>
    </source>
</evidence>
<proteinExistence type="predicted"/>
<feature type="signal peptide" evidence="6">
    <location>
        <begin position="1"/>
        <end position="20"/>
    </location>
</feature>
<dbReference type="PANTHER" id="PTHR35603:SF1">
    <property type="entry name" value="OUTER MEMBRANE LIPOPROTEIN SLYB"/>
    <property type="match status" value="1"/>
</dbReference>
<keyword evidence="4" id="KW-0564">Palmitate</keyword>
<accession>A0ABW3I772</accession>
<dbReference type="InterPro" id="IPR008816">
    <property type="entry name" value="Gly_zipper_2TM_dom"/>
</dbReference>
<comment type="caution">
    <text evidence="8">The sequence shown here is derived from an EMBL/GenBank/DDBJ whole genome shotgun (WGS) entry which is preliminary data.</text>
</comment>